<feature type="coiled-coil region" evidence="1">
    <location>
        <begin position="91"/>
        <end position="126"/>
    </location>
</feature>
<protein>
    <submittedName>
        <fullName evidence="3">Hypothetical_protein</fullName>
    </submittedName>
</protein>
<accession>A0AA86RF07</accession>
<evidence type="ECO:0000313" key="4">
    <source>
        <dbReference type="Proteomes" id="UP001642409"/>
    </source>
</evidence>
<feature type="coiled-coil region" evidence="1">
    <location>
        <begin position="298"/>
        <end position="346"/>
    </location>
</feature>
<dbReference type="AlphaFoldDB" id="A0AA86RF07"/>
<organism evidence="2">
    <name type="scientific">Hexamita inflata</name>
    <dbReference type="NCBI Taxonomy" id="28002"/>
    <lineage>
        <taxon>Eukaryota</taxon>
        <taxon>Metamonada</taxon>
        <taxon>Diplomonadida</taxon>
        <taxon>Hexamitidae</taxon>
        <taxon>Hexamitinae</taxon>
        <taxon>Hexamita</taxon>
    </lineage>
</organism>
<sequence>MQNDYVSFRPDFASIVSKCPVTNFELHNTHDYQLVKSAVYYKTQLRRVIDLINSNDRVNSATIAEQKQDLQQLKSKFIRTRAGTFTELPRMRQLLKQLLYTEQQLQQQLQQKHQELITAKSSHEQNQASINTLKQSQTAKNKQELQNTINSNCSAHTSSTDHINALRSQLIHSQQELDALKQQLIIAEQTYSNVQPVHELIITELTQKTADAVQKLLEINTVQKFNEHTDKDQIEDFGLHKAVLVLRVFQEVQLNTWNLRKAGFAQEVVLHCEAIKLKNGKNKMKYNIQVINELKHIIEQHTNEINNMIKYRDELKAKEASYNKQRNEAEAQLKKQKEQMNIQTFKKVIQEQQFQINKLMQNNQLKHNADDQRLNFYFVNQPSNKVALIAKQTQNCKSKFSISSTDFKQMVQLQNVKQK</sequence>
<feature type="coiled-coil region" evidence="1">
    <location>
        <begin position="163"/>
        <end position="190"/>
    </location>
</feature>
<dbReference type="EMBL" id="CATOUU010001174">
    <property type="protein sequence ID" value="CAI9976485.1"/>
    <property type="molecule type" value="Genomic_DNA"/>
</dbReference>
<reference evidence="3 4" key="2">
    <citation type="submission" date="2024-07" db="EMBL/GenBank/DDBJ databases">
        <authorList>
            <person name="Akdeniz Z."/>
        </authorList>
    </citation>
    <scope>NUCLEOTIDE SEQUENCE [LARGE SCALE GENOMIC DNA]</scope>
</reference>
<name>A0AA86RF07_9EUKA</name>
<keyword evidence="1" id="KW-0175">Coiled coil</keyword>
<evidence type="ECO:0000313" key="3">
    <source>
        <dbReference type="EMBL" id="CAL5982638.1"/>
    </source>
</evidence>
<evidence type="ECO:0000256" key="1">
    <source>
        <dbReference type="SAM" id="Coils"/>
    </source>
</evidence>
<comment type="caution">
    <text evidence="2">The sequence shown here is derived from an EMBL/GenBank/DDBJ whole genome shotgun (WGS) entry which is preliminary data.</text>
</comment>
<dbReference type="EMBL" id="CAXDID020000015">
    <property type="protein sequence ID" value="CAL5982638.1"/>
    <property type="molecule type" value="Genomic_DNA"/>
</dbReference>
<evidence type="ECO:0000313" key="2">
    <source>
        <dbReference type="EMBL" id="CAI9976485.1"/>
    </source>
</evidence>
<proteinExistence type="predicted"/>
<keyword evidence="4" id="KW-1185">Reference proteome</keyword>
<gene>
    <name evidence="2" type="ORF">HINF_LOCUS64130</name>
    <name evidence="3" type="ORF">HINF_LOCUS7230</name>
</gene>
<reference evidence="2" key="1">
    <citation type="submission" date="2023-06" db="EMBL/GenBank/DDBJ databases">
        <authorList>
            <person name="Kurt Z."/>
        </authorList>
    </citation>
    <scope>NUCLEOTIDE SEQUENCE</scope>
</reference>
<dbReference type="Proteomes" id="UP001642409">
    <property type="component" value="Unassembled WGS sequence"/>
</dbReference>